<keyword evidence="2 4" id="KW-0547">Nucleotide-binding</keyword>
<dbReference type="PROSITE" id="PS00297">
    <property type="entry name" value="HSP70_1"/>
    <property type="match status" value="1"/>
</dbReference>
<dbReference type="PROSITE" id="PS01036">
    <property type="entry name" value="HSP70_3"/>
    <property type="match status" value="1"/>
</dbReference>
<dbReference type="Gene3D" id="3.30.30.30">
    <property type="match status" value="1"/>
</dbReference>
<organism evidence="5">
    <name type="scientific">Strombidium rassoulzadegani</name>
    <dbReference type="NCBI Taxonomy" id="1082188"/>
    <lineage>
        <taxon>Eukaryota</taxon>
        <taxon>Sar</taxon>
        <taxon>Alveolata</taxon>
        <taxon>Ciliophora</taxon>
        <taxon>Intramacronucleata</taxon>
        <taxon>Spirotrichea</taxon>
        <taxon>Oligotrichia</taxon>
        <taxon>Strombidiidae</taxon>
        <taxon>Strombidium</taxon>
    </lineage>
</organism>
<protein>
    <recommendedName>
        <fullName evidence="6">Heat shock protein 70</fullName>
    </recommendedName>
</protein>
<evidence type="ECO:0008006" key="6">
    <source>
        <dbReference type="Google" id="ProtNLM"/>
    </source>
</evidence>
<evidence type="ECO:0000313" key="5">
    <source>
        <dbReference type="EMBL" id="CAE0228592.1"/>
    </source>
</evidence>
<dbReference type="InterPro" id="IPR043129">
    <property type="entry name" value="ATPase_NBD"/>
</dbReference>
<name>A0A7S3CHK6_9SPIT</name>
<reference evidence="5" key="1">
    <citation type="submission" date="2021-01" db="EMBL/GenBank/DDBJ databases">
        <authorList>
            <person name="Corre E."/>
            <person name="Pelletier E."/>
            <person name="Niang G."/>
            <person name="Scheremetjew M."/>
            <person name="Finn R."/>
            <person name="Kale V."/>
            <person name="Holt S."/>
            <person name="Cochrane G."/>
            <person name="Meng A."/>
            <person name="Brown T."/>
            <person name="Cohen L."/>
        </authorList>
    </citation>
    <scope>NUCLEOTIDE SEQUENCE</scope>
    <source>
        <strain evidence="5">Ras09</strain>
    </source>
</reference>
<dbReference type="CDD" id="cd24028">
    <property type="entry name" value="ASKHA_NBD_HSP70_HSPA1-like"/>
    <property type="match status" value="1"/>
</dbReference>
<evidence type="ECO:0000256" key="1">
    <source>
        <dbReference type="ARBA" id="ARBA00007381"/>
    </source>
</evidence>
<dbReference type="FunFam" id="3.90.640.10:FF:000010">
    <property type="entry name" value="heat shock 70 kDa protein 14"/>
    <property type="match status" value="1"/>
</dbReference>
<accession>A0A7S3CHK6</accession>
<dbReference type="PROSITE" id="PS00329">
    <property type="entry name" value="HSP70_2"/>
    <property type="match status" value="1"/>
</dbReference>
<dbReference type="GO" id="GO:0140662">
    <property type="term" value="F:ATP-dependent protein folding chaperone"/>
    <property type="evidence" value="ECO:0007669"/>
    <property type="project" value="InterPro"/>
</dbReference>
<dbReference type="EMBL" id="HBIA01000716">
    <property type="protein sequence ID" value="CAE0228592.1"/>
    <property type="molecule type" value="Transcribed_RNA"/>
</dbReference>
<dbReference type="SUPFAM" id="SSF53067">
    <property type="entry name" value="Actin-like ATPase domain"/>
    <property type="match status" value="2"/>
</dbReference>
<dbReference type="Gene3D" id="1.20.1270.10">
    <property type="match status" value="1"/>
</dbReference>
<dbReference type="FunFam" id="3.30.30.30:FF:000001">
    <property type="entry name" value="heat shock 70 kDa protein-like"/>
    <property type="match status" value="1"/>
</dbReference>
<gene>
    <name evidence="5" type="ORF">SRAS04492_LOCUS376</name>
</gene>
<comment type="similarity">
    <text evidence="1 4">Belongs to the heat shock protein 70 family.</text>
</comment>
<dbReference type="Pfam" id="PF00012">
    <property type="entry name" value="HSP70"/>
    <property type="match status" value="1"/>
</dbReference>
<dbReference type="Gene3D" id="3.30.420.40">
    <property type="match status" value="2"/>
</dbReference>
<dbReference type="InterPro" id="IPR013126">
    <property type="entry name" value="Hsp_70_fam"/>
</dbReference>
<dbReference type="SUPFAM" id="SSF100920">
    <property type="entry name" value="Heat shock protein 70kD (HSP70), peptide-binding domain"/>
    <property type="match status" value="1"/>
</dbReference>
<dbReference type="NCBIfam" id="NF001413">
    <property type="entry name" value="PRK00290.1"/>
    <property type="match status" value="1"/>
</dbReference>
<dbReference type="AlphaFoldDB" id="A0A7S3CHK6"/>
<dbReference type="FunFam" id="3.30.420.40:FF:000026">
    <property type="entry name" value="Heat shock protein 70"/>
    <property type="match status" value="1"/>
</dbReference>
<evidence type="ECO:0000256" key="3">
    <source>
        <dbReference type="ARBA" id="ARBA00022840"/>
    </source>
</evidence>
<dbReference type="InterPro" id="IPR029047">
    <property type="entry name" value="HSP70_peptide-bd_sf"/>
</dbReference>
<sequence>MAPSSSPAAAAIGIDLGTTYSCVSVYRNGVPEIIADSTGSRTTPSYVAFTPERRLVGKEAFNQVAMNPVNTIFDAKRLIGRDFSDPSLQSDMDFWPFIVKGDENDKPVIEAEYKGELKQFRPEEISAALLSKLKSVAEESLGHDVSKAVITVPAYFNDSQRQATKDAGAIAGLEVMRIINEPTAAAIAYGLDRLSDEASEHESTVLVFDLGGGTFDVTLLSMESGLLEVKATAGDTHLGGEDFDDRVVHHLASQFESEAGVEGVRADARAMRRLRTAAETAKRELSSSEEATVHVDALFDGRDFSCTITRAGFEDISDDLLQRILAPVSQVLADAGIEASAVDDIVLVGGSTRIPRVQQILSEYFGGKALCQNVNPDEVVAMGAAVQAALLTPVDEATGEAVVDERIKDLVLLDVTPLSLGLQTAGGVMTTLIARNTTIPTRAEKMFSTAVDNQGEVLIQVFEGERAKTAENHLLGKFEMAGIEPAPARSPKINVTFEIDVNGILTVWADNKSGGQREQITINADKGVLSSEQVEELIANAEQFQAEDEEFQQRMEARNKLETYAYSMKSAVSRGTRPVSAGDKEVLLQGISDALSWLQAHREAQVEEVQAKQQELESMMKPIIA</sequence>
<dbReference type="InterPro" id="IPR029048">
    <property type="entry name" value="HSP70_C_sf"/>
</dbReference>
<dbReference type="PRINTS" id="PR00301">
    <property type="entry name" value="HEATSHOCK70"/>
</dbReference>
<dbReference type="GO" id="GO:0005524">
    <property type="term" value="F:ATP binding"/>
    <property type="evidence" value="ECO:0007669"/>
    <property type="project" value="UniProtKB-KW"/>
</dbReference>
<proteinExistence type="inferred from homology"/>
<keyword evidence="3 4" id="KW-0067">ATP-binding</keyword>
<dbReference type="Gene3D" id="3.90.640.10">
    <property type="entry name" value="Actin, Chain A, domain 4"/>
    <property type="match status" value="1"/>
</dbReference>
<dbReference type="FunFam" id="2.60.34.10:FF:000002">
    <property type="entry name" value="Heat shock 70 kDa"/>
    <property type="match status" value="1"/>
</dbReference>
<dbReference type="PANTHER" id="PTHR19375">
    <property type="entry name" value="HEAT SHOCK PROTEIN 70KDA"/>
    <property type="match status" value="1"/>
</dbReference>
<dbReference type="Gene3D" id="2.60.34.10">
    <property type="entry name" value="Substrate Binding Domain Of DNAk, Chain A, domain 1"/>
    <property type="match status" value="1"/>
</dbReference>
<evidence type="ECO:0000256" key="4">
    <source>
        <dbReference type="RuleBase" id="RU003322"/>
    </source>
</evidence>
<evidence type="ECO:0000256" key="2">
    <source>
        <dbReference type="ARBA" id="ARBA00022741"/>
    </source>
</evidence>
<dbReference type="InterPro" id="IPR018181">
    <property type="entry name" value="Heat_shock_70_CS"/>
</dbReference>
<dbReference type="SUPFAM" id="SSF100934">
    <property type="entry name" value="Heat shock protein 70kD (HSP70), C-terminal subdomain"/>
    <property type="match status" value="1"/>
</dbReference>